<reference evidence="3 4" key="1">
    <citation type="submission" date="2018-04" db="EMBL/GenBank/DDBJ databases">
        <title>Genomic Encyclopedia of Type Strains, Phase IV (KMG-IV): sequencing the most valuable type-strain genomes for metagenomic binning, comparative biology and taxonomic classification.</title>
        <authorList>
            <person name="Goeker M."/>
        </authorList>
    </citation>
    <scope>NUCLEOTIDE SEQUENCE [LARGE SCALE GENOMIC DNA]</scope>
    <source>
        <strain evidence="3 4">DSM 45771</strain>
    </source>
</reference>
<dbReference type="InterPro" id="IPR016032">
    <property type="entry name" value="Sig_transdc_resp-reg_C-effctor"/>
</dbReference>
<accession>A0A2U1EZR0</accession>
<name>A0A2U1EZR0_9PSEU</name>
<dbReference type="CDD" id="cd06170">
    <property type="entry name" value="LuxR_C_like"/>
    <property type="match status" value="1"/>
</dbReference>
<dbReference type="Gene3D" id="1.25.40.10">
    <property type="entry name" value="Tetratricopeptide repeat domain"/>
    <property type="match status" value="1"/>
</dbReference>
<dbReference type="InterPro" id="IPR036388">
    <property type="entry name" value="WH-like_DNA-bd_sf"/>
</dbReference>
<dbReference type="InterPro" id="IPR059106">
    <property type="entry name" value="WHD_MalT"/>
</dbReference>
<dbReference type="GO" id="GO:0003677">
    <property type="term" value="F:DNA binding"/>
    <property type="evidence" value="ECO:0007669"/>
    <property type="project" value="InterPro"/>
</dbReference>
<dbReference type="InterPro" id="IPR000792">
    <property type="entry name" value="Tscrpt_reg_LuxR_C"/>
</dbReference>
<organism evidence="3 4">
    <name type="scientific">Actinomycetospora cinnamomea</name>
    <dbReference type="NCBI Taxonomy" id="663609"/>
    <lineage>
        <taxon>Bacteria</taxon>
        <taxon>Bacillati</taxon>
        <taxon>Actinomycetota</taxon>
        <taxon>Actinomycetes</taxon>
        <taxon>Pseudonocardiales</taxon>
        <taxon>Pseudonocardiaceae</taxon>
        <taxon>Actinomycetospora</taxon>
    </lineage>
</organism>
<dbReference type="SMART" id="SM00421">
    <property type="entry name" value="HTH_LUXR"/>
    <property type="match status" value="1"/>
</dbReference>
<comment type="caution">
    <text evidence="3">The sequence shown here is derived from an EMBL/GenBank/DDBJ whole genome shotgun (WGS) entry which is preliminary data.</text>
</comment>
<proteinExistence type="predicted"/>
<dbReference type="InterPro" id="IPR027417">
    <property type="entry name" value="P-loop_NTPase"/>
</dbReference>
<dbReference type="AlphaFoldDB" id="A0A2U1EZR0"/>
<dbReference type="Gene3D" id="3.40.50.300">
    <property type="entry name" value="P-loop containing nucleotide triphosphate hydrolases"/>
    <property type="match status" value="1"/>
</dbReference>
<dbReference type="OrthoDB" id="134985at2"/>
<keyword evidence="4" id="KW-1185">Reference proteome</keyword>
<dbReference type="PROSITE" id="PS50043">
    <property type="entry name" value="HTH_LUXR_2"/>
    <property type="match status" value="1"/>
</dbReference>
<dbReference type="Gene3D" id="1.10.10.10">
    <property type="entry name" value="Winged helix-like DNA-binding domain superfamily/Winged helix DNA-binding domain"/>
    <property type="match status" value="1"/>
</dbReference>
<gene>
    <name evidence="3" type="ORF">C8D89_115107</name>
</gene>
<dbReference type="InterPro" id="IPR011990">
    <property type="entry name" value="TPR-like_helical_dom_sf"/>
</dbReference>
<dbReference type="EMBL" id="QEKW01000015">
    <property type="protein sequence ID" value="PVZ05402.1"/>
    <property type="molecule type" value="Genomic_DNA"/>
</dbReference>
<dbReference type="RefSeq" id="WP_116710409.1">
    <property type="nucleotide sequence ID" value="NZ_QEKW01000015.1"/>
</dbReference>
<dbReference type="Proteomes" id="UP000245639">
    <property type="component" value="Unassembled WGS sequence"/>
</dbReference>
<dbReference type="SUPFAM" id="SSF46894">
    <property type="entry name" value="C-terminal effector domain of the bipartite response regulators"/>
    <property type="match status" value="1"/>
</dbReference>
<dbReference type="Pfam" id="PF25873">
    <property type="entry name" value="WHD_MalT"/>
    <property type="match status" value="1"/>
</dbReference>
<evidence type="ECO:0000313" key="3">
    <source>
        <dbReference type="EMBL" id="PVZ05402.1"/>
    </source>
</evidence>
<evidence type="ECO:0000259" key="2">
    <source>
        <dbReference type="PROSITE" id="PS50943"/>
    </source>
</evidence>
<dbReference type="GO" id="GO:0006355">
    <property type="term" value="P:regulation of DNA-templated transcription"/>
    <property type="evidence" value="ECO:0007669"/>
    <property type="project" value="InterPro"/>
</dbReference>
<protein>
    <submittedName>
        <fullName evidence="3">LuxR family maltose regulon positive regulatory protein</fullName>
    </submittedName>
</protein>
<evidence type="ECO:0000259" key="1">
    <source>
        <dbReference type="PROSITE" id="PS50043"/>
    </source>
</evidence>
<dbReference type="PROSITE" id="PS50943">
    <property type="entry name" value="HTH_CROC1"/>
    <property type="match status" value="1"/>
</dbReference>
<dbReference type="SUPFAM" id="SSF52540">
    <property type="entry name" value="P-loop containing nucleoside triphosphate hydrolases"/>
    <property type="match status" value="1"/>
</dbReference>
<feature type="domain" description="HTH cro/C1-type" evidence="2">
    <location>
        <begin position="787"/>
        <end position="808"/>
    </location>
</feature>
<sequence>MAHVRRSRTGLPPLPPEHVRRRDVEARLARGADRDLVLVSAPPGFGKTSVLASWIGDDDAPDTAWVTLEPEDRDPRRLWSAVLAALTALPAVPPSHRLHRLVVSRSVMAPEFLADLTEALASLPTPVRLVLDDVQHVTDPLSVHGLEVLLRDASPGLRLVLAGRRDPPLPLPRLRLDERLVEVRAEQLQFSPAESAALLSACGIDLDDAQVAVLHERTGGWVAGLRLAALSLREHPDPARFLDGFSGDERPVADYLVDEVLAGLSEPHREVLRRTSVAARVPAGLAARLAGREDAAELLDDLARDTGLVGGSGTAADPYHLPELLRTHLVADLGRRGPTLVADREAVAARWWSEQGDPVRALRHAAMAGDGGLLADLVGRWAPWLAGRGEHDVLAAAIGRDPTDPRLATAAIHVRLARGEPVGPALRAARRAGPGVDTTFRDATERLLGCRVPRPAAGHPPADPSLAAHVHLGRGSAALGDDDAPGARAELEAALALAHRHGLDVLVQRAHALLAVALWAEGDVPGARETAGRALAAGVSTPAVAPWTAAARAVEAHAALLAGDPARARATPGDAPVATVRFALRCAHGGAAFDLGHRAVGLLELQAARAELGGDPVPAALTAVAALLEHRAALALGHRTAATAVAAWLAGRCPDSPATALVRARTAAAAGDHAAARAALAPLLTRRPQPTPDALDVEAWLLESRGRLAREDRPGARTAARHAADLAAPLDALRPFAHADTAVRALLVDELAAGAPRAGFVARALAAGATSPAGTGLSGREHDVLIRLPSLESLDEIAGALDVSINTVKTHVRALYGKLGVTTRRDAVLVAHEQGLLG</sequence>
<dbReference type="InterPro" id="IPR001387">
    <property type="entry name" value="Cro/C1-type_HTH"/>
</dbReference>
<dbReference type="Pfam" id="PF00196">
    <property type="entry name" value="GerE"/>
    <property type="match status" value="1"/>
</dbReference>
<evidence type="ECO:0000313" key="4">
    <source>
        <dbReference type="Proteomes" id="UP000245639"/>
    </source>
</evidence>
<feature type="domain" description="HTH luxR-type" evidence="1">
    <location>
        <begin position="769"/>
        <end position="835"/>
    </location>
</feature>